<feature type="domain" description="C2H2-type" evidence="2">
    <location>
        <begin position="71"/>
        <end position="93"/>
    </location>
</feature>
<name>A0AAY4E744_9TELE</name>
<organism evidence="3 4">
    <name type="scientific">Denticeps clupeoides</name>
    <name type="common">denticle herring</name>
    <dbReference type="NCBI Taxonomy" id="299321"/>
    <lineage>
        <taxon>Eukaryota</taxon>
        <taxon>Metazoa</taxon>
        <taxon>Chordata</taxon>
        <taxon>Craniata</taxon>
        <taxon>Vertebrata</taxon>
        <taxon>Euteleostomi</taxon>
        <taxon>Actinopterygii</taxon>
        <taxon>Neopterygii</taxon>
        <taxon>Teleostei</taxon>
        <taxon>Clupei</taxon>
        <taxon>Clupeiformes</taxon>
        <taxon>Denticipitoidei</taxon>
        <taxon>Denticipitidae</taxon>
        <taxon>Denticeps</taxon>
    </lineage>
</organism>
<evidence type="ECO:0000313" key="4">
    <source>
        <dbReference type="Proteomes" id="UP000694580"/>
    </source>
</evidence>
<protein>
    <recommendedName>
        <fullName evidence="2">C2H2-type domain-containing protein</fullName>
    </recommendedName>
</protein>
<dbReference type="GeneTree" id="ENSGT00940000160595"/>
<gene>
    <name evidence="3" type="primary">ZEB1</name>
</gene>
<dbReference type="Ensembl" id="ENSDCDT00010064042.1">
    <property type="protein sequence ID" value="ENSDCDP00010053537.1"/>
    <property type="gene ID" value="ENSDCDG00010031071.1"/>
</dbReference>
<feature type="domain" description="C2H2-type" evidence="2">
    <location>
        <begin position="99"/>
        <end position="122"/>
    </location>
</feature>
<reference evidence="3" key="2">
    <citation type="submission" date="2025-08" db="UniProtKB">
        <authorList>
            <consortium name="Ensembl"/>
        </authorList>
    </citation>
    <scope>IDENTIFICATION</scope>
</reference>
<feature type="region of interest" description="Disordered" evidence="1">
    <location>
        <begin position="280"/>
        <end position="305"/>
    </location>
</feature>
<dbReference type="InterPro" id="IPR013087">
    <property type="entry name" value="Znf_C2H2_type"/>
</dbReference>
<reference evidence="3" key="3">
    <citation type="submission" date="2025-09" db="UniProtKB">
        <authorList>
            <consortium name="Ensembl"/>
        </authorList>
    </citation>
    <scope>IDENTIFICATION</scope>
</reference>
<evidence type="ECO:0000259" key="2">
    <source>
        <dbReference type="SMART" id="SM00355"/>
    </source>
</evidence>
<reference evidence="3 4" key="1">
    <citation type="submission" date="2020-06" db="EMBL/GenBank/DDBJ databases">
        <authorList>
            <consortium name="Wellcome Sanger Institute Data Sharing"/>
        </authorList>
    </citation>
    <scope>NUCLEOTIDE SEQUENCE [LARGE SCALE GENOMIC DNA]</scope>
</reference>
<keyword evidence="4" id="KW-1185">Reference proteome</keyword>
<feature type="region of interest" description="Disordered" evidence="1">
    <location>
        <begin position="346"/>
        <end position="380"/>
    </location>
</feature>
<proteinExistence type="predicted"/>
<dbReference type="AlphaFoldDB" id="A0AAY4E744"/>
<feature type="region of interest" description="Disordered" evidence="1">
    <location>
        <begin position="594"/>
        <end position="620"/>
    </location>
</feature>
<accession>A0AAY4E744</accession>
<dbReference type="Proteomes" id="UP000694580">
    <property type="component" value="Chromosome 18"/>
</dbReference>
<dbReference type="Gene3D" id="3.30.160.60">
    <property type="entry name" value="Classic Zinc Finger"/>
    <property type="match status" value="1"/>
</dbReference>
<evidence type="ECO:0000313" key="3">
    <source>
        <dbReference type="Ensembl" id="ENSDCDP00010053537.1"/>
    </source>
</evidence>
<dbReference type="SMART" id="SM00355">
    <property type="entry name" value="ZnF_C2H2"/>
    <property type="match status" value="3"/>
</dbReference>
<sequence length="1004" mass="108306">MHAVIPSTMYPQNVLISFVKLPEDVGGKKDPSPSKAVKNVNEKFYCNKCRFATKHSHLYERHLSQHAEMTFSCPLCSHVSYTKVESQRHAVKHSGSFPYRCPYCVYGAVRRDYIVKHLKRVHHKDLKLGEEPHQSHFTGGTGTCSSSSTAALHTNGYVDLSNRPAGVSSQMLALVPNVPIPMNHSVPKPINRVGTTSSTLVSVASHNNLQKSYFAPYINIAPNQSVATCISSPTCVSGQMISITPSRVPSTMSQSNAATSTVHASPSLGYAANRFMNAMGQSSSASPTGLPLPRPAGIAANGTSSFHPKTAKQLVEGKASSCPKAQPQSRNDAVSKYLAGMFGQSVSKVPNTPVQAGSANRKTQTEQMIPNGVRPNNTASHMVNRENKSTLASGQCKVLPELQPKPSSDQTVKPGMCPPVQVEVLEPSNQPIQHNKPLLVSYPEDLNIPPGSLVELVEVKDVNGAQELQLRIVPQLSLGNPVPTAATGPLKSSTFSCKVTTDRDQTKPLGSNTYRHSPQEVPQSTANKTRMLTASFEPGPRTDTQIDKPVVIKEENDITSRELERRAVAQISVDADPLGSCPLVTCKKEYNEAPPAERQHVQTSQSKFPGIKGSETDPTAPMPAECHQVRVTGEEPAPESLPVILSVFSLGSTEEALSCFLPAKLPLHGTVGNEVEQGKGTELEATTGGGVVVEKAGRFTESATNTPDSSRSHLPGHPQNEELAQDPPTRTVATITDFAKAEPENSDLYGEATKAPTSQTKPTSYQHLFVRNPKVTLVRISNIECLVNPDTNKIPQKPADDTGDLNVTARPVLSCSSNKENMSAPPVVFQTALKLTLKRKLSEAENRTGPGVFEALRLEITEPSGQAKKRRKKEKAVKMGRTPLAMEVPRGTGAPRNTGRLWLTPLKDDQLVKQPGPNQPVVVLNHPNPLNPRIRSESRPTEGLALPMSPLRILLPKATPRAAPGIASISPSLKMTLKKVQGNKYQVTELIAKGINQAFSTNKL</sequence>
<feature type="domain" description="C2H2-type" evidence="2">
    <location>
        <begin position="44"/>
        <end position="66"/>
    </location>
</feature>
<feature type="compositionally biased region" description="Polar residues" evidence="1">
    <location>
        <begin position="508"/>
        <end position="523"/>
    </location>
</feature>
<feature type="region of interest" description="Disordered" evidence="1">
    <location>
        <begin position="499"/>
        <end position="523"/>
    </location>
</feature>
<feature type="region of interest" description="Disordered" evidence="1">
    <location>
        <begin position="700"/>
        <end position="729"/>
    </location>
</feature>
<evidence type="ECO:0000256" key="1">
    <source>
        <dbReference type="SAM" id="MobiDB-lite"/>
    </source>
</evidence>